<evidence type="ECO:0000313" key="1">
    <source>
        <dbReference type="EMBL" id="PMD23447.1"/>
    </source>
</evidence>
<dbReference type="PANTHER" id="PTHR38886:SF1">
    <property type="entry name" value="NACHT-NTPASE AND P-LOOP NTPASES N-TERMINAL DOMAIN-CONTAINING PROTEIN"/>
    <property type="match status" value="1"/>
</dbReference>
<dbReference type="OrthoDB" id="3045089at2759"/>
<organism evidence="1 2">
    <name type="scientific">Hyaloscypha hepaticicola</name>
    <dbReference type="NCBI Taxonomy" id="2082293"/>
    <lineage>
        <taxon>Eukaryota</taxon>
        <taxon>Fungi</taxon>
        <taxon>Dikarya</taxon>
        <taxon>Ascomycota</taxon>
        <taxon>Pezizomycotina</taxon>
        <taxon>Leotiomycetes</taxon>
        <taxon>Helotiales</taxon>
        <taxon>Hyaloscyphaceae</taxon>
        <taxon>Hyaloscypha</taxon>
    </lineage>
</organism>
<reference evidence="1 2" key="1">
    <citation type="submission" date="2016-05" db="EMBL/GenBank/DDBJ databases">
        <title>A degradative enzymes factory behind the ericoid mycorrhizal symbiosis.</title>
        <authorList>
            <consortium name="DOE Joint Genome Institute"/>
            <person name="Martino E."/>
            <person name="Morin E."/>
            <person name="Grelet G."/>
            <person name="Kuo A."/>
            <person name="Kohler A."/>
            <person name="Daghino S."/>
            <person name="Barry K."/>
            <person name="Choi C."/>
            <person name="Cichocki N."/>
            <person name="Clum A."/>
            <person name="Copeland A."/>
            <person name="Hainaut M."/>
            <person name="Haridas S."/>
            <person name="Labutti K."/>
            <person name="Lindquist E."/>
            <person name="Lipzen A."/>
            <person name="Khouja H.-R."/>
            <person name="Murat C."/>
            <person name="Ohm R."/>
            <person name="Olson A."/>
            <person name="Spatafora J."/>
            <person name="Veneault-Fourrey C."/>
            <person name="Henrissat B."/>
            <person name="Grigoriev I."/>
            <person name="Martin F."/>
            <person name="Perotto S."/>
        </authorList>
    </citation>
    <scope>NUCLEOTIDE SEQUENCE [LARGE SCALE GENOMIC DNA]</scope>
    <source>
        <strain evidence="1 2">UAMH 7357</strain>
    </source>
</reference>
<sequence length="349" mass="39036">MVVPLFGWSAGDLVTSIKILYSVASSQYKETASWLESFASDLERMREYITENPDARCTKNIVEQVGRIDKYYGEFETYLQKYDKGLFSSKGSNVVVGAGKKVKWALQELKGKVDSLKFAVTGPIVSLNLLLALQCRVDLSAVADKVIGMPPTPRIDDIETAFQGLHDRIRMLEDVQERMKEDLTAEGAIIRDEMSRCTSDSSVRILSSHYDAMAQIVSLIEEKDLAWKDSLSTMRQHLEHIEETQSRTQRFYEELHSQQQGLNRIEELLEHNDHLASKVNDVHEKLAALTFTPPKTALLDMTQTVCAVANVAGGASAFIAMVLKMTGGVRKWGGQQPAHGYCHDINHIA</sequence>
<accession>A0A2J6QB15</accession>
<proteinExistence type="predicted"/>
<evidence type="ECO:0008006" key="3">
    <source>
        <dbReference type="Google" id="ProtNLM"/>
    </source>
</evidence>
<dbReference type="Proteomes" id="UP000235672">
    <property type="component" value="Unassembled WGS sequence"/>
</dbReference>
<gene>
    <name evidence="1" type="ORF">NA56DRAFT_71704</name>
</gene>
<name>A0A2J6QB15_9HELO</name>
<protein>
    <recommendedName>
        <fullName evidence="3">Fungal N-terminal domain-containing protein</fullName>
    </recommendedName>
</protein>
<dbReference type="PANTHER" id="PTHR38886">
    <property type="entry name" value="SESA DOMAIN-CONTAINING PROTEIN"/>
    <property type="match status" value="1"/>
</dbReference>
<dbReference type="EMBL" id="KZ613475">
    <property type="protein sequence ID" value="PMD23447.1"/>
    <property type="molecule type" value="Genomic_DNA"/>
</dbReference>
<keyword evidence="2" id="KW-1185">Reference proteome</keyword>
<dbReference type="AlphaFoldDB" id="A0A2J6QB15"/>
<evidence type="ECO:0000313" key="2">
    <source>
        <dbReference type="Proteomes" id="UP000235672"/>
    </source>
</evidence>
<dbReference type="STRING" id="1745343.A0A2J6QB15"/>